<gene>
    <name evidence="10" type="primary">llrF</name>
    <name evidence="10" type="ORF">GCM10007096_42520</name>
</gene>
<accession>A0A8J3A0Y2</accession>
<evidence type="ECO:0000256" key="1">
    <source>
        <dbReference type="ARBA" id="ARBA00022553"/>
    </source>
</evidence>
<keyword evidence="2" id="KW-0902">Two-component regulatory system</keyword>
<dbReference type="SUPFAM" id="SSF52172">
    <property type="entry name" value="CheY-like"/>
    <property type="match status" value="1"/>
</dbReference>
<evidence type="ECO:0000313" key="10">
    <source>
        <dbReference type="EMBL" id="GGH88974.1"/>
    </source>
</evidence>
<dbReference type="SUPFAM" id="SSF46894">
    <property type="entry name" value="C-terminal effector domain of the bipartite response regulators"/>
    <property type="match status" value="1"/>
</dbReference>
<evidence type="ECO:0000256" key="6">
    <source>
        <dbReference type="PROSITE-ProRule" id="PRU00169"/>
    </source>
</evidence>
<evidence type="ECO:0000256" key="5">
    <source>
        <dbReference type="ARBA" id="ARBA00023163"/>
    </source>
</evidence>
<dbReference type="InterPro" id="IPR001789">
    <property type="entry name" value="Sig_transdc_resp-reg_receiver"/>
</dbReference>
<feature type="modified residue" description="4-aspartylphosphate" evidence="6">
    <location>
        <position position="50"/>
    </location>
</feature>
<sequence length="223" mass="25831">MKLLVVEDNELLLESIVQLLSDEYTIDTAMDGEEGLYLAEQNIYDAIVLDVMLPEMDGFEIVERMRKQDIDTPVLFLTAKDALEDRVKGLNLGADDYIVKPFQNMELKARISAILRRSSKVMLDKTLTYKGIVIDVQKKRVTVNDDDLSFTIKQYELLEYLIQNVEQILTREQIYDRVWGFDSETTIGIVEVYIHQIRKKLQPYGYDKDVQTMRGLGYMLASQ</sequence>
<keyword evidence="5" id="KW-0804">Transcription</keyword>
<dbReference type="GO" id="GO:0032993">
    <property type="term" value="C:protein-DNA complex"/>
    <property type="evidence" value="ECO:0007669"/>
    <property type="project" value="TreeGrafter"/>
</dbReference>
<dbReference type="Pfam" id="PF00072">
    <property type="entry name" value="Response_reg"/>
    <property type="match status" value="1"/>
</dbReference>
<keyword evidence="1 6" id="KW-0597">Phosphoprotein</keyword>
<dbReference type="InterPro" id="IPR036388">
    <property type="entry name" value="WH-like_DNA-bd_sf"/>
</dbReference>
<dbReference type="InterPro" id="IPR011006">
    <property type="entry name" value="CheY-like_superfamily"/>
</dbReference>
<dbReference type="CDD" id="cd00383">
    <property type="entry name" value="trans_reg_C"/>
    <property type="match status" value="1"/>
</dbReference>
<dbReference type="InterPro" id="IPR001867">
    <property type="entry name" value="OmpR/PhoB-type_DNA-bd"/>
</dbReference>
<dbReference type="Gene3D" id="1.10.10.10">
    <property type="entry name" value="Winged helix-like DNA-binding domain superfamily/Winged helix DNA-binding domain"/>
    <property type="match status" value="1"/>
</dbReference>
<keyword evidence="11" id="KW-1185">Reference proteome</keyword>
<evidence type="ECO:0000259" key="8">
    <source>
        <dbReference type="PROSITE" id="PS50110"/>
    </source>
</evidence>
<reference evidence="10" key="1">
    <citation type="journal article" date="2014" name="Int. J. Syst. Evol. Microbiol.">
        <title>Complete genome sequence of Corynebacterium casei LMG S-19264T (=DSM 44701T), isolated from a smear-ripened cheese.</title>
        <authorList>
            <consortium name="US DOE Joint Genome Institute (JGI-PGF)"/>
            <person name="Walter F."/>
            <person name="Albersmeier A."/>
            <person name="Kalinowski J."/>
            <person name="Ruckert C."/>
        </authorList>
    </citation>
    <scope>NUCLEOTIDE SEQUENCE</scope>
    <source>
        <strain evidence="10">CGMCC 1.12777</strain>
    </source>
</reference>
<dbReference type="GO" id="GO:0005829">
    <property type="term" value="C:cytosol"/>
    <property type="evidence" value="ECO:0007669"/>
    <property type="project" value="TreeGrafter"/>
</dbReference>
<keyword evidence="3" id="KW-0805">Transcription regulation</keyword>
<comment type="caution">
    <text evidence="10">The sequence shown here is derived from an EMBL/GenBank/DDBJ whole genome shotgun (WGS) entry which is preliminary data.</text>
</comment>
<dbReference type="AlphaFoldDB" id="A0A8J3A0Y2"/>
<dbReference type="PANTHER" id="PTHR48111">
    <property type="entry name" value="REGULATOR OF RPOS"/>
    <property type="match status" value="1"/>
</dbReference>
<evidence type="ECO:0000256" key="3">
    <source>
        <dbReference type="ARBA" id="ARBA00023015"/>
    </source>
</evidence>
<evidence type="ECO:0000256" key="2">
    <source>
        <dbReference type="ARBA" id="ARBA00023012"/>
    </source>
</evidence>
<dbReference type="GO" id="GO:0000156">
    <property type="term" value="F:phosphorelay response regulator activity"/>
    <property type="evidence" value="ECO:0007669"/>
    <property type="project" value="TreeGrafter"/>
</dbReference>
<dbReference type="Pfam" id="PF00486">
    <property type="entry name" value="Trans_reg_C"/>
    <property type="match status" value="1"/>
</dbReference>
<dbReference type="RefSeq" id="WP_188499403.1">
    <property type="nucleotide sequence ID" value="NZ_BMFV01000062.1"/>
</dbReference>
<evidence type="ECO:0000259" key="9">
    <source>
        <dbReference type="PROSITE" id="PS51755"/>
    </source>
</evidence>
<evidence type="ECO:0000313" key="11">
    <source>
        <dbReference type="Proteomes" id="UP000656813"/>
    </source>
</evidence>
<dbReference type="Gene3D" id="6.10.250.690">
    <property type="match status" value="1"/>
</dbReference>
<keyword evidence="4 7" id="KW-0238">DNA-binding</keyword>
<dbReference type="PROSITE" id="PS50110">
    <property type="entry name" value="RESPONSE_REGULATORY"/>
    <property type="match status" value="1"/>
</dbReference>
<dbReference type="Gene3D" id="3.40.50.2300">
    <property type="match status" value="1"/>
</dbReference>
<dbReference type="GO" id="GO:0000976">
    <property type="term" value="F:transcription cis-regulatory region binding"/>
    <property type="evidence" value="ECO:0007669"/>
    <property type="project" value="TreeGrafter"/>
</dbReference>
<proteinExistence type="predicted"/>
<protein>
    <submittedName>
        <fullName evidence="10">DNA-binding response regulator</fullName>
    </submittedName>
</protein>
<dbReference type="EMBL" id="BMFV01000062">
    <property type="protein sequence ID" value="GGH88974.1"/>
    <property type="molecule type" value="Genomic_DNA"/>
</dbReference>
<feature type="domain" description="Response regulatory" evidence="8">
    <location>
        <begin position="2"/>
        <end position="115"/>
    </location>
</feature>
<dbReference type="SMART" id="SM00862">
    <property type="entry name" value="Trans_reg_C"/>
    <property type="match status" value="1"/>
</dbReference>
<dbReference type="InterPro" id="IPR016032">
    <property type="entry name" value="Sig_transdc_resp-reg_C-effctor"/>
</dbReference>
<dbReference type="PROSITE" id="PS51755">
    <property type="entry name" value="OMPR_PHOB"/>
    <property type="match status" value="1"/>
</dbReference>
<dbReference type="GO" id="GO:0006355">
    <property type="term" value="P:regulation of DNA-templated transcription"/>
    <property type="evidence" value="ECO:0007669"/>
    <property type="project" value="InterPro"/>
</dbReference>
<feature type="domain" description="OmpR/PhoB-type" evidence="9">
    <location>
        <begin position="124"/>
        <end position="222"/>
    </location>
</feature>
<dbReference type="InterPro" id="IPR039420">
    <property type="entry name" value="WalR-like"/>
</dbReference>
<dbReference type="Proteomes" id="UP000656813">
    <property type="component" value="Unassembled WGS sequence"/>
</dbReference>
<reference evidence="10" key="2">
    <citation type="submission" date="2020-09" db="EMBL/GenBank/DDBJ databases">
        <authorList>
            <person name="Sun Q."/>
            <person name="Zhou Y."/>
        </authorList>
    </citation>
    <scope>NUCLEOTIDE SEQUENCE</scope>
    <source>
        <strain evidence="10">CGMCC 1.12777</strain>
    </source>
</reference>
<feature type="DNA-binding region" description="OmpR/PhoB-type" evidence="7">
    <location>
        <begin position="124"/>
        <end position="222"/>
    </location>
</feature>
<dbReference type="PANTHER" id="PTHR48111:SF22">
    <property type="entry name" value="REGULATOR OF RPOS"/>
    <property type="match status" value="1"/>
</dbReference>
<evidence type="ECO:0000256" key="4">
    <source>
        <dbReference type="ARBA" id="ARBA00023125"/>
    </source>
</evidence>
<organism evidence="10 11">
    <name type="scientific">Pullulanibacillus pueri</name>
    <dbReference type="NCBI Taxonomy" id="1437324"/>
    <lineage>
        <taxon>Bacteria</taxon>
        <taxon>Bacillati</taxon>
        <taxon>Bacillota</taxon>
        <taxon>Bacilli</taxon>
        <taxon>Bacillales</taxon>
        <taxon>Sporolactobacillaceae</taxon>
        <taxon>Pullulanibacillus</taxon>
    </lineage>
</organism>
<name>A0A8J3A0Y2_9BACL</name>
<dbReference type="SMART" id="SM00448">
    <property type="entry name" value="REC"/>
    <property type="match status" value="1"/>
</dbReference>
<evidence type="ECO:0000256" key="7">
    <source>
        <dbReference type="PROSITE-ProRule" id="PRU01091"/>
    </source>
</evidence>